<protein>
    <submittedName>
        <fullName evidence="2">Uncharacterized protein</fullName>
    </submittedName>
</protein>
<keyword evidence="1" id="KW-0812">Transmembrane</keyword>
<reference evidence="3" key="1">
    <citation type="submission" date="2016-10" db="EMBL/GenBank/DDBJ databases">
        <authorList>
            <person name="Varghese N."/>
            <person name="Submissions S."/>
        </authorList>
    </citation>
    <scope>NUCLEOTIDE SEQUENCE [LARGE SCALE GENOMIC DNA]</scope>
    <source>
        <strain evidence="3">DSM 21580</strain>
    </source>
</reference>
<evidence type="ECO:0000313" key="2">
    <source>
        <dbReference type="EMBL" id="SEF59351.1"/>
    </source>
</evidence>
<sequence length="199" mass="23824">MKIIEQLNLRYFSFLGTLVLSIYALYNKEISVFYMLYLFWWQALIEIFTVIIINFKKTKNFINSAKLVSSSFFLMFIYFIFIIVLFGFVFAFRNEDLIMLNFQVFFFRNTTFNLNILLMLIFAVLYFNSEKNIFYANQNFGVFSNRMLILHVSIILGAVIHFGSQHFLDVRFTKSIYFYIISALPFLIIKSIFEWHDSL</sequence>
<proteinExistence type="predicted"/>
<dbReference type="OrthoDB" id="795933at2"/>
<feature type="transmembrane region" description="Helical" evidence="1">
    <location>
        <begin position="67"/>
        <end position="92"/>
    </location>
</feature>
<dbReference type="AlphaFoldDB" id="A0A1H5TBA7"/>
<keyword evidence="3" id="KW-1185">Reference proteome</keyword>
<evidence type="ECO:0000313" key="3">
    <source>
        <dbReference type="Proteomes" id="UP000236738"/>
    </source>
</evidence>
<keyword evidence="1" id="KW-0472">Membrane</keyword>
<gene>
    <name evidence="2" type="ORF">SAMN05421847_0404</name>
</gene>
<dbReference type="RefSeq" id="WP_103912436.1">
    <property type="nucleotide sequence ID" value="NZ_FNUS01000001.1"/>
</dbReference>
<keyword evidence="1" id="KW-1133">Transmembrane helix</keyword>
<name>A0A1H5TBA7_9FLAO</name>
<dbReference type="EMBL" id="FNUS01000001">
    <property type="protein sequence ID" value="SEF59351.1"/>
    <property type="molecule type" value="Genomic_DNA"/>
</dbReference>
<feature type="transmembrane region" description="Helical" evidence="1">
    <location>
        <begin position="176"/>
        <end position="193"/>
    </location>
</feature>
<evidence type="ECO:0000256" key="1">
    <source>
        <dbReference type="SAM" id="Phobius"/>
    </source>
</evidence>
<dbReference type="Proteomes" id="UP000236738">
    <property type="component" value="Unassembled WGS sequence"/>
</dbReference>
<organism evidence="2 3">
    <name type="scientific">Halpernia humi</name>
    <dbReference type="NCBI Taxonomy" id="493375"/>
    <lineage>
        <taxon>Bacteria</taxon>
        <taxon>Pseudomonadati</taxon>
        <taxon>Bacteroidota</taxon>
        <taxon>Flavobacteriia</taxon>
        <taxon>Flavobacteriales</taxon>
        <taxon>Weeksellaceae</taxon>
        <taxon>Chryseobacterium group</taxon>
        <taxon>Halpernia</taxon>
    </lineage>
</organism>
<feature type="transmembrane region" description="Helical" evidence="1">
    <location>
        <begin position="148"/>
        <end position="164"/>
    </location>
</feature>
<feature type="transmembrane region" description="Helical" evidence="1">
    <location>
        <begin position="104"/>
        <end position="127"/>
    </location>
</feature>
<feature type="transmembrane region" description="Helical" evidence="1">
    <location>
        <begin position="7"/>
        <end position="26"/>
    </location>
</feature>
<feature type="transmembrane region" description="Helical" evidence="1">
    <location>
        <begin position="32"/>
        <end position="55"/>
    </location>
</feature>
<accession>A0A1H5TBA7</accession>